<dbReference type="Pfam" id="PF20434">
    <property type="entry name" value="BD-FAE"/>
    <property type="match status" value="1"/>
</dbReference>
<keyword evidence="3 12" id="KW-0812">Transmembrane</keyword>
<dbReference type="AlphaFoldDB" id="A0A6A1V1A9"/>
<dbReference type="OrthoDB" id="6495301at2759"/>
<evidence type="ECO:0000256" key="8">
    <source>
        <dbReference type="ARBA" id="ARBA00023136"/>
    </source>
</evidence>
<proteinExistence type="inferred from homology"/>
<dbReference type="SUPFAM" id="SSF53474">
    <property type="entry name" value="alpha/beta-Hydrolases"/>
    <property type="match status" value="2"/>
</dbReference>
<evidence type="ECO:0000256" key="4">
    <source>
        <dbReference type="ARBA" id="ARBA00022801"/>
    </source>
</evidence>
<keyword evidence="16" id="KW-1185">Reference proteome</keyword>
<dbReference type="InterPro" id="IPR050300">
    <property type="entry name" value="GDXG_lipolytic_enzyme"/>
</dbReference>
<evidence type="ECO:0000256" key="3">
    <source>
        <dbReference type="ARBA" id="ARBA00022692"/>
    </source>
</evidence>
<dbReference type="GO" id="GO:0000139">
    <property type="term" value="C:Golgi membrane"/>
    <property type="evidence" value="ECO:0007669"/>
    <property type="project" value="UniProtKB-SubCell"/>
</dbReference>
<dbReference type="Pfam" id="PF00326">
    <property type="entry name" value="Peptidase_S9"/>
    <property type="match status" value="1"/>
</dbReference>
<evidence type="ECO:0000313" key="16">
    <source>
        <dbReference type="Proteomes" id="UP000516437"/>
    </source>
</evidence>
<dbReference type="EMBL" id="RXIC02000025">
    <property type="protein sequence ID" value="KAB1206474.1"/>
    <property type="molecule type" value="Genomic_DNA"/>
</dbReference>
<dbReference type="InterPro" id="IPR001375">
    <property type="entry name" value="Peptidase_S9_cat"/>
</dbReference>
<comment type="catalytic activity">
    <reaction evidence="11">
        <text>[protein]-C-terminal S-[(2E,6E)-farnesyl]-L-cysteine methyl ester + H2O = [protein]-C-terminal S-[(2E,6E)-farnesyl]-L-cysteine + methanol + H(+)</text>
        <dbReference type="Rhea" id="RHEA:48520"/>
        <dbReference type="Rhea" id="RHEA-COMP:12125"/>
        <dbReference type="Rhea" id="RHEA-COMP:12126"/>
        <dbReference type="ChEBI" id="CHEBI:15377"/>
        <dbReference type="ChEBI" id="CHEBI:15378"/>
        <dbReference type="ChEBI" id="CHEBI:17790"/>
        <dbReference type="ChEBI" id="CHEBI:90510"/>
        <dbReference type="ChEBI" id="CHEBI:90511"/>
        <dbReference type="EC" id="3.1.1.n2"/>
    </reaction>
</comment>
<evidence type="ECO:0000256" key="9">
    <source>
        <dbReference type="ARBA" id="ARBA00038028"/>
    </source>
</evidence>
<comment type="caution">
    <text evidence="15">The sequence shown here is derived from an EMBL/GenBank/DDBJ whole genome shotgun (WGS) entry which is preliminary data.</text>
</comment>
<evidence type="ECO:0000256" key="7">
    <source>
        <dbReference type="ARBA" id="ARBA00023034"/>
    </source>
</evidence>
<evidence type="ECO:0000256" key="1">
    <source>
        <dbReference type="ARBA" id="ARBA00004586"/>
    </source>
</evidence>
<evidence type="ECO:0000313" key="15">
    <source>
        <dbReference type="EMBL" id="KAB1206474.1"/>
    </source>
</evidence>
<evidence type="ECO:0000259" key="13">
    <source>
        <dbReference type="Pfam" id="PF00326"/>
    </source>
</evidence>
<accession>A0A6A1V1A9</accession>
<sequence length="598" mass="65962">MSIKLSHPSLEQPNPAVMPSAASTSTMLVGGGQDDLSTTVLFPSSFEDEKTISIKPLLPRSLSYTGSTATVPTTTTSSTNSFYQQRRRRIGSENSLSSLSSGDGRHHSFGRDVGHAVAETFLLTRLSLKLLRYLGVGYKWITRFLALGCYSLLLIPGFLQVGYYYFFSTQVRRSVVYGDQPRNKLDLYLPKNTDGPKPVVAFVTGGAWIIGYKAWGCLLGQHLSERDIIVACIDYRNFPQGTMSDMVKDASQGISFVCNNIAEYGGDPDRIYLMGQSAGAHIAACTLLEQAIKEAGEGESTSWSVSQLKAYFGLSGGYNLVKLIDYFHGRGLYRSVFSRIMEGEQSLRRFSPEVMVQDPNIRHAVSLLPPIILFHGTADYSIPSDASFFHCDYMLIMSSSLMGQSAGAHIAACTLLEQAIKEAGEGESTSWSVSQLKAYFGLSGGYNLVKLIDYFHGRGLYRSVFSRIMEGEQSLRRFSPEVMVQDPNIRHAVSLLPPIILFHGTADYSIPSDASKDFAETLQKVGVKAQLILYEGKTHTDIFLQDPMRGEGDQMFEDLVAIIHADDTEALAKDAAAPPRRRLVPEFMLQLARRVSPF</sequence>
<gene>
    <name evidence="15" type="ORF">CJ030_MR7G000070</name>
</gene>
<name>A0A6A1V1A9_9ROSI</name>
<dbReference type="GO" id="GO:0016787">
    <property type="term" value="F:hydrolase activity"/>
    <property type="evidence" value="ECO:0007669"/>
    <property type="project" value="UniProtKB-KW"/>
</dbReference>
<feature type="domain" description="BD-FAE-like" evidence="14">
    <location>
        <begin position="185"/>
        <end position="387"/>
    </location>
</feature>
<dbReference type="Proteomes" id="UP000516437">
    <property type="component" value="Chromosome 7"/>
</dbReference>
<evidence type="ECO:0000256" key="12">
    <source>
        <dbReference type="SAM" id="Phobius"/>
    </source>
</evidence>
<feature type="transmembrane region" description="Helical" evidence="12">
    <location>
        <begin position="144"/>
        <end position="166"/>
    </location>
</feature>
<keyword evidence="8 12" id="KW-0472">Membrane</keyword>
<dbReference type="FunFam" id="3.40.50.1820:FF:000084">
    <property type="entry name" value="Isoprenylcysteine alpha-carbonyl methylesterase ICME"/>
    <property type="match status" value="1"/>
</dbReference>
<evidence type="ECO:0000256" key="6">
    <source>
        <dbReference type="ARBA" id="ARBA00022989"/>
    </source>
</evidence>
<evidence type="ECO:0000256" key="10">
    <source>
        <dbReference type="ARBA" id="ARBA00038928"/>
    </source>
</evidence>
<keyword evidence="4" id="KW-0378">Hydrolase</keyword>
<protein>
    <recommendedName>
        <fullName evidence="10">protein-S-isoprenylcysteine alpha-carbonyl methylesterase</fullName>
        <ecNumber evidence="10">3.1.1.n2</ecNumber>
    </recommendedName>
</protein>
<dbReference type="Gene3D" id="3.40.50.1820">
    <property type="entry name" value="alpha/beta hydrolase"/>
    <property type="match status" value="2"/>
</dbReference>
<evidence type="ECO:0000256" key="2">
    <source>
        <dbReference type="ARBA" id="ARBA00004653"/>
    </source>
</evidence>
<organism evidence="15 16">
    <name type="scientific">Morella rubra</name>
    <name type="common">Chinese bayberry</name>
    <dbReference type="NCBI Taxonomy" id="262757"/>
    <lineage>
        <taxon>Eukaryota</taxon>
        <taxon>Viridiplantae</taxon>
        <taxon>Streptophyta</taxon>
        <taxon>Embryophyta</taxon>
        <taxon>Tracheophyta</taxon>
        <taxon>Spermatophyta</taxon>
        <taxon>Magnoliopsida</taxon>
        <taxon>eudicotyledons</taxon>
        <taxon>Gunneridae</taxon>
        <taxon>Pentapetalae</taxon>
        <taxon>rosids</taxon>
        <taxon>fabids</taxon>
        <taxon>Fagales</taxon>
        <taxon>Myricaceae</taxon>
        <taxon>Morella</taxon>
    </lineage>
</organism>
<dbReference type="GO" id="GO:0005789">
    <property type="term" value="C:endoplasmic reticulum membrane"/>
    <property type="evidence" value="ECO:0007669"/>
    <property type="project" value="UniProtKB-SubCell"/>
</dbReference>
<reference evidence="15 16" key="1">
    <citation type="journal article" date="2019" name="Plant Biotechnol. J.">
        <title>The red bayberry genome and genetic basis of sex determination.</title>
        <authorList>
            <person name="Jia H.M."/>
            <person name="Jia H.J."/>
            <person name="Cai Q.L."/>
            <person name="Wang Y."/>
            <person name="Zhao H.B."/>
            <person name="Yang W.F."/>
            <person name="Wang G.Y."/>
            <person name="Li Y.H."/>
            <person name="Zhan D.L."/>
            <person name="Shen Y.T."/>
            <person name="Niu Q.F."/>
            <person name="Chang L."/>
            <person name="Qiu J."/>
            <person name="Zhao L."/>
            <person name="Xie H.B."/>
            <person name="Fu W.Y."/>
            <person name="Jin J."/>
            <person name="Li X.W."/>
            <person name="Jiao Y."/>
            <person name="Zhou C.C."/>
            <person name="Tu T."/>
            <person name="Chai C.Y."/>
            <person name="Gao J.L."/>
            <person name="Fan L.J."/>
            <person name="van de Weg E."/>
            <person name="Wang J.Y."/>
            <person name="Gao Z.S."/>
        </authorList>
    </citation>
    <scope>NUCLEOTIDE SEQUENCE [LARGE SCALE GENOMIC DNA]</scope>
    <source>
        <tissue evidence="15">Leaves</tissue>
    </source>
</reference>
<dbReference type="PANTHER" id="PTHR48081">
    <property type="entry name" value="AB HYDROLASE SUPERFAMILY PROTEIN C4A8.06C"/>
    <property type="match status" value="1"/>
</dbReference>
<comment type="similarity">
    <text evidence="9">Belongs to the AB hydrolase superfamily. Isoprenylcysteine methylesterase family.</text>
</comment>
<keyword evidence="5" id="KW-0256">Endoplasmic reticulum</keyword>
<dbReference type="InterPro" id="IPR029058">
    <property type="entry name" value="AB_hydrolase_fold"/>
</dbReference>
<evidence type="ECO:0000256" key="11">
    <source>
        <dbReference type="ARBA" id="ARBA00049507"/>
    </source>
</evidence>
<dbReference type="EC" id="3.1.1.n2" evidence="10"/>
<keyword evidence="6 12" id="KW-1133">Transmembrane helix</keyword>
<comment type="subcellular location">
    <subcellularLocation>
        <location evidence="1">Endoplasmic reticulum membrane</location>
    </subcellularLocation>
    <subcellularLocation>
        <location evidence="2">Golgi apparatus membrane</location>
        <topology evidence="2">Multi-pass membrane protein</topology>
    </subcellularLocation>
</comment>
<evidence type="ECO:0000259" key="14">
    <source>
        <dbReference type="Pfam" id="PF20434"/>
    </source>
</evidence>
<keyword evidence="7" id="KW-0333">Golgi apparatus</keyword>
<feature type="domain" description="Peptidase S9 prolyl oligopeptidase catalytic" evidence="13">
    <location>
        <begin position="488"/>
        <end position="539"/>
    </location>
</feature>
<dbReference type="PANTHER" id="PTHR48081:SF33">
    <property type="entry name" value="KYNURENINE FORMAMIDASE"/>
    <property type="match status" value="1"/>
</dbReference>
<dbReference type="InterPro" id="IPR049492">
    <property type="entry name" value="BD-FAE-like_dom"/>
</dbReference>
<evidence type="ECO:0000256" key="5">
    <source>
        <dbReference type="ARBA" id="ARBA00022824"/>
    </source>
</evidence>